<dbReference type="SMART" id="SM01343">
    <property type="entry name" value="FATC"/>
    <property type="match status" value="1"/>
</dbReference>
<evidence type="ECO:0000313" key="13">
    <source>
        <dbReference type="EMBL" id="KAG7357161.1"/>
    </source>
</evidence>
<feature type="domain" description="FAT" evidence="11">
    <location>
        <begin position="1818"/>
        <end position="2533"/>
    </location>
</feature>
<protein>
    <recommendedName>
        <fullName evidence="2">non-specific serine/threonine protein kinase</fullName>
        <ecNumber evidence="2">2.7.11.1</ecNumber>
    </recommendedName>
</protein>
<dbReference type="Pfam" id="PF02259">
    <property type="entry name" value="FAT"/>
    <property type="match status" value="1"/>
</dbReference>
<sequence length="3239" mass="360484">MFSGTPFPSVQAEDIVSEMNRQSASPLYEIIRDLKRKNVVTAAASAGNYPVTLMDNLRSDPWDSSEEQLQTLVEDDSTAGFLVDAVCTCHGLNRRSIMSSGSRERRRLSWDVRYTQRRNSLGYSSPSRQTSGNLSADSQGEKSFDEAGSECPECGKPYSTDALNIHRMSRSETPAVSAIHNPRSSRRMTMNNWLDKPRIERLEAPRHAEALLEVTPQLRIISQASTDMDVPDASNTTKMFGFILPGVNQDVSSTPDLSPPRASSIQKKSTVVSDYRDSVKRDRSNQLAAEELTSLLWTCAHEMSLEDFGIVESETFTSIFALIHSIDCMDRRMAGITGLDALIDAPSADEERKAIKFANTLSGGLRSAHGNFEFLSAISKALGHMARKNVDFVESEITRALEWLRTERSDRRLAATLALKEFAIHAPTAFYSKTSQLTLGQGGSNEFLDYIFQAIRDPQPIVRACAADALTECLKILMDRQHSSLTGLLCQVHFTVMEGLETEPPKSTGWTSSLADKAEASQHGSMLVVATMIAVTGDFMLPRFEEVCRKVMEFMSHPKALVRLEVVRLLPRLARRCPKKFARRYLARSLDFLLECATATPPQRIGVDARPSAFTSLGWLVLAMVDQDTGEVIGGANVPTLTILDDPDQPGETLLVELCESGAIYEKLDDIFHLISEGLKGQASGTSESSSSMHVAAFHCAADLVEGLGSMSHPYLPNLIDDMFEAGLSNDLIHCLHAIAESVPEHQSVIEDRLFQEVSVILAGITSARDLCDPLSSTNCIGRSSFAPKQEFRVDDKDFTKTAKSNSNIQASNSGEEMLVIQINMSTSTQSVKSLVLSLQTLGTFGDALGRVTTSDSVVPILPFVQYVAAPYLSHPLTDVRKAAALTCCILLVPSGLSHRKMVGGVSAAIIEEVLAKLLQVAVSDPSPAVRLCIIKALDSRYDPILCQAHHLESLFLVLQDDALATRAAVIRLLGRLASFNPAPILPFIRNYLRQILVELQCGLDTGRGREEATRMLVVFLKAKSFKRLIHPVLPSLVSALPLNGSTPRLASAALEALGELAKASGASLRPWVKDVVPNILETLQDQSSSSKQRTSLRTLGQIAGSTGYVIQPYIDYPKLLSQATDILPGTKRAPWSLRREVIRTLGVLGAVDPDRYRAIAPPGRKGGAVGGAYFVVQDDSIGDRDSFKSSSVEPLSDFTGVAAISCSNKNLGATSTTATTTANFSSLVGAKLVGSYHTMSKTTNHFSNLGKKFVDSDDDLPAHLSMYEQYAMVAQPASNHTPARRMTPSDEEFYPTVTIQALMRIFKNQSLTVHHGMVMQAIMFIFKSLGLRSVPFLSQVVPHIMITIKTCGPSNLRESLLKQVATLSGIVREHLRPYVADIFDIVEQFWSSRHLSTLLSLTNHVAVGVSDEFKRFLPRLIRLYLVSLEELQTADYPTPALPAPRGKGLRESERLRLILCSLRSLRGVLGDFLHVLVPVLLKLVDSLLPIKCEQISIEGDLVTKEEMLSLCVLIIQICSTLLECEGTTDNTNKNTVPFWGEKNIYSGSLSARAIQPLLQLLQQKCQTNTPVGCSVVEAICVCARQVGYSTWSRVYNQVARGCVLSWCTYSKNAVSINTVQNTTDRRKILLEYYDNVIQDLKKSPLQRSYMEPYSLQFGHTLPPPQRLNSMLTIGMERSALMDNAHNFDNVGDHSSRVKVNQAQLQRAWDASQCASREDWDEWMRRLGIQLLREAPSPALRAAAGLAHAYQPLSRELFSAAFVCCWKELSEPYRINLVHALEEAFVADISPEILQALLNLAEFMEHDPSGGLPIDITTLANLALKCRAYAKALHYKEREYNRGRSTSCVEALISINRKLDLQEAALGILKSATMRFDDQEVDDDATVVTESTAGIQRQQTPHEMYYSVVWSTEDRSGDKMDSLNLAENKERWLAKLGSWSDALQVYEEKLSRNPNDFDATLGCMRCLSSSGEWGRVLELAEDSWMTICGGSTDVSSISQATVVASREQKKALRMCAEASWRLARWDDLEKYSSELVHGQQSATFGIFRSQNANLPRDGNYARVDFEGAFYSAVLHVHRAEWQMAAEAIDAARKAMDGRFTALMAESYNRAYPSMVTAQTLAELEEIIDYLKAEKTFQVGSLRHSAMGQEISESREHLLSVWRDRLAGCRVDAEVHSSIMAVRSLILQPTDEVDAMLTLSELSREAQRFRLAERVLLDPLEKLDCDLNGTVFGFGLAESLGLRTDLENAIAQAPARQIIDELVIDDYNSYLPKYEETHRQCSMQIVAQAGGVERLLIQHQLYFAFLKHLWHTDRKDDAIFRLKKLCDIVDLTSHCEYLEGNPLRSSCWLELGEWQIEENITPSSFLPERMQIEVLLNFKRAALMDGGYKAWHNWALLNFRIAQQLNKLDDPRGKKQRQSPVSQSQRDHVVVAVKAFVNAISLGTKRWSASVQQDMLNFLTCLFQYGDQSAIADTINECVESVPIETWLGVLPQLLARIHIKSPAIRSVLHPLLVRLGEKHAQALMYPLSVLLKSPVVERKSAAESLMNSLRSHSSALVEEALMVSSELIRVAILWLETWHEGLDEASRLYFGEGNVSGMLDLLIPLHENLEKGPETRREADFVKAFGPDLAQANIHLKDYVRLINERGDSIPTSNQTGRTYGRQNEEAETAMNKAWDIYYTVFRRVNKQLPALTKLELSDCSPALSRARSLELGIPGSYRVDGSYVKIERFIPNVQVITSKQRPRKITLRGSDGNDYVFLLKGHEDLRQDERVMQLFGLVNALLERDRQTKKHDLRIQRYAVSPLSHNAGLVGWVPHTDTLHSLIRDYRQTKRVPLNLEHREMLRIAPDYDQLTVMQKVEAFTEALRNSTGDGNDLYEILWLKSTNSEQWLERRTRYTRSLAVMSMVGYILGLGDRHPSNLMLDKLSGRVLHIDFGDCFEVAMNREKFPERVPFRLTRMLIKAMEVSGIEGSYRSTCERTMSVLRESRDSLVAMLEAFLYDPLISWRLVDFSINIRNPDTSPSINPTSHANLHSDDFAFGNEIGAVDADPGVPIDVGIRGEVLPISEGDENDEGDDANVNLLVEPGEQLPSVAARRPRAIAVSASRARSLQMYSNIQTWAANLGVDNRITSISGGEGNGNGPGAVSSSIARSRLAERSMRQRQLLSLLETEQGLAAEDSLNQRALKVIRRVQDKLNGTDFEDRAEPEEPLDVVNQVQRLIVQATSTENLSQLFIGWCAFW</sequence>
<dbReference type="GO" id="GO:0004674">
    <property type="term" value="F:protein serine/threonine kinase activity"/>
    <property type="evidence" value="ECO:0007669"/>
    <property type="project" value="UniProtKB-EC"/>
</dbReference>
<reference evidence="13" key="2">
    <citation type="submission" date="2021-04" db="EMBL/GenBank/DDBJ databases">
        <authorList>
            <person name="Podell S."/>
        </authorList>
    </citation>
    <scope>NUCLEOTIDE SEQUENCE</scope>
    <source>
        <strain evidence="13">Hildebrandi</strain>
    </source>
</reference>
<reference evidence="13" key="1">
    <citation type="journal article" date="2021" name="Sci. Rep.">
        <title>Diploid genomic architecture of Nitzschia inconspicua, an elite biomass production diatom.</title>
        <authorList>
            <person name="Oliver A."/>
            <person name="Podell S."/>
            <person name="Pinowska A."/>
            <person name="Traller J.C."/>
            <person name="Smith S.R."/>
            <person name="McClure R."/>
            <person name="Beliaev A."/>
            <person name="Bohutskyi P."/>
            <person name="Hill E.A."/>
            <person name="Rabines A."/>
            <person name="Zheng H."/>
            <person name="Allen L.Z."/>
            <person name="Kuo A."/>
            <person name="Grigoriev I.V."/>
            <person name="Allen A.E."/>
            <person name="Hazlebeck D."/>
            <person name="Allen E.E."/>
        </authorList>
    </citation>
    <scope>NUCLEOTIDE SEQUENCE</scope>
    <source>
        <strain evidence="13">Hildebrandi</strain>
    </source>
</reference>
<feature type="region of interest" description="Disordered" evidence="9">
    <location>
        <begin position="120"/>
        <end position="155"/>
    </location>
</feature>
<name>A0A9K3PRW5_9STRA</name>
<dbReference type="InterPro" id="IPR014009">
    <property type="entry name" value="PIK_FAT"/>
</dbReference>
<dbReference type="OrthoDB" id="381190at2759"/>
<dbReference type="GO" id="GO:0044877">
    <property type="term" value="F:protein-containing complex binding"/>
    <property type="evidence" value="ECO:0007669"/>
    <property type="project" value="InterPro"/>
</dbReference>
<keyword evidence="5" id="KW-0547">Nucleotide-binding</keyword>
<dbReference type="PROSITE" id="PS51190">
    <property type="entry name" value="FATC"/>
    <property type="match status" value="1"/>
</dbReference>
<evidence type="ECO:0000259" key="10">
    <source>
        <dbReference type="PROSITE" id="PS50290"/>
    </source>
</evidence>
<dbReference type="PROSITE" id="PS50290">
    <property type="entry name" value="PI3_4_KINASE_3"/>
    <property type="match status" value="1"/>
</dbReference>
<dbReference type="InterPro" id="IPR026683">
    <property type="entry name" value="TOR_cat"/>
</dbReference>
<evidence type="ECO:0000256" key="9">
    <source>
        <dbReference type="SAM" id="MobiDB-lite"/>
    </source>
</evidence>
<keyword evidence="6" id="KW-0418">Kinase</keyword>
<dbReference type="InterPro" id="IPR018936">
    <property type="entry name" value="PI3/4_kinase_CS"/>
</dbReference>
<dbReference type="InterPro" id="IPR009076">
    <property type="entry name" value="FRB_dom"/>
</dbReference>
<evidence type="ECO:0000256" key="5">
    <source>
        <dbReference type="ARBA" id="ARBA00022741"/>
    </source>
</evidence>
<dbReference type="InterPro" id="IPR050517">
    <property type="entry name" value="DDR_Repair_Kinase"/>
</dbReference>
<dbReference type="PANTHER" id="PTHR11139">
    <property type="entry name" value="ATAXIA TELANGIECTASIA MUTATED ATM -RELATED"/>
    <property type="match status" value="1"/>
</dbReference>
<evidence type="ECO:0000256" key="7">
    <source>
        <dbReference type="ARBA" id="ARBA00022840"/>
    </source>
</evidence>
<dbReference type="Pfam" id="PF11865">
    <property type="entry name" value="mTOR_dom"/>
    <property type="match status" value="2"/>
</dbReference>
<comment type="caution">
    <text evidence="13">The sequence shown here is derived from an EMBL/GenBank/DDBJ whole genome shotgun (WGS) entry which is preliminary data.</text>
</comment>
<evidence type="ECO:0000256" key="3">
    <source>
        <dbReference type="ARBA" id="ARBA00022679"/>
    </source>
</evidence>
<proteinExistence type="inferred from homology"/>
<dbReference type="GO" id="GO:0031931">
    <property type="term" value="C:TORC1 complex"/>
    <property type="evidence" value="ECO:0007669"/>
    <property type="project" value="TreeGrafter"/>
</dbReference>
<evidence type="ECO:0000256" key="1">
    <source>
        <dbReference type="ARBA" id="ARBA00011031"/>
    </source>
</evidence>
<dbReference type="SMART" id="SM01345">
    <property type="entry name" value="Rapamycin_bind"/>
    <property type="match status" value="1"/>
</dbReference>
<evidence type="ECO:0000259" key="12">
    <source>
        <dbReference type="PROSITE" id="PS51190"/>
    </source>
</evidence>
<dbReference type="Proteomes" id="UP000693970">
    <property type="component" value="Unassembled WGS sequence"/>
</dbReference>
<accession>A0A9K3PRW5</accession>
<keyword evidence="7" id="KW-0067">ATP-binding</keyword>
<dbReference type="PROSITE" id="PS00915">
    <property type="entry name" value="PI3_4_KINASE_1"/>
    <property type="match status" value="1"/>
</dbReference>
<dbReference type="SMART" id="SM00146">
    <property type="entry name" value="PI3Kc"/>
    <property type="match status" value="1"/>
</dbReference>
<dbReference type="PROSITE" id="PS51189">
    <property type="entry name" value="FAT"/>
    <property type="match status" value="1"/>
</dbReference>
<dbReference type="FunFam" id="3.30.1010.10:FF:000006">
    <property type="entry name" value="Serine/threonine-protein kinase TOR"/>
    <property type="match status" value="1"/>
</dbReference>
<dbReference type="Pfam" id="PF08771">
    <property type="entry name" value="FRB_dom"/>
    <property type="match status" value="1"/>
</dbReference>
<feature type="domain" description="FATC" evidence="12">
    <location>
        <begin position="3207"/>
        <end position="3239"/>
    </location>
</feature>
<evidence type="ECO:0000259" key="11">
    <source>
        <dbReference type="PROSITE" id="PS51189"/>
    </source>
</evidence>
<evidence type="ECO:0000313" key="14">
    <source>
        <dbReference type="Proteomes" id="UP000693970"/>
    </source>
</evidence>
<evidence type="ECO:0000256" key="2">
    <source>
        <dbReference type="ARBA" id="ARBA00012513"/>
    </source>
</evidence>
<dbReference type="InterPro" id="IPR057564">
    <property type="entry name" value="HEAT_ATR"/>
</dbReference>
<dbReference type="InterPro" id="IPR024585">
    <property type="entry name" value="mTOR_dom"/>
</dbReference>
<keyword evidence="4" id="KW-0677">Repeat</keyword>
<evidence type="ECO:0000256" key="4">
    <source>
        <dbReference type="ARBA" id="ARBA00022737"/>
    </source>
</evidence>
<evidence type="ECO:0000256" key="6">
    <source>
        <dbReference type="ARBA" id="ARBA00022777"/>
    </source>
</evidence>
<comment type="similarity">
    <text evidence="1">Belongs to the PI3/PI4-kinase family.</text>
</comment>
<dbReference type="InterPro" id="IPR003151">
    <property type="entry name" value="PIK-rel_kinase_FAT"/>
</dbReference>
<dbReference type="Pfam" id="PF23593">
    <property type="entry name" value="HEAT_ATR"/>
    <property type="match status" value="1"/>
</dbReference>
<dbReference type="InterPro" id="IPR000403">
    <property type="entry name" value="PI3/4_kinase_cat_dom"/>
</dbReference>
<dbReference type="Pfam" id="PF00454">
    <property type="entry name" value="PI3_PI4_kinase"/>
    <property type="match status" value="1"/>
</dbReference>
<dbReference type="FunFam" id="1.10.1070.11:FF:000029">
    <property type="entry name" value="Serine/threonine-protein kinase TOR"/>
    <property type="match status" value="1"/>
</dbReference>
<feature type="compositionally biased region" description="Polar residues" evidence="9">
    <location>
        <begin position="120"/>
        <end position="138"/>
    </location>
</feature>
<dbReference type="InterPro" id="IPR003152">
    <property type="entry name" value="FATC_dom"/>
</dbReference>
<dbReference type="EC" id="2.7.11.1" evidence="2"/>
<dbReference type="PANTHER" id="PTHR11139:SF9">
    <property type="entry name" value="SERINE_THREONINE-PROTEIN KINASE MTOR"/>
    <property type="match status" value="1"/>
</dbReference>
<keyword evidence="14" id="KW-1185">Reference proteome</keyword>
<comment type="catalytic activity">
    <reaction evidence="8">
        <text>L-seryl-[protein] + ATP = O-phospho-L-seryl-[protein] + ADP + H(+)</text>
        <dbReference type="Rhea" id="RHEA:17989"/>
        <dbReference type="Rhea" id="RHEA-COMP:9863"/>
        <dbReference type="Rhea" id="RHEA-COMP:11604"/>
        <dbReference type="ChEBI" id="CHEBI:15378"/>
        <dbReference type="ChEBI" id="CHEBI:29999"/>
        <dbReference type="ChEBI" id="CHEBI:30616"/>
        <dbReference type="ChEBI" id="CHEBI:83421"/>
        <dbReference type="ChEBI" id="CHEBI:456216"/>
        <dbReference type="EC" id="2.7.11.1"/>
    </reaction>
</comment>
<dbReference type="PROSITE" id="PS00916">
    <property type="entry name" value="PI3_4_KINASE_2"/>
    <property type="match status" value="1"/>
</dbReference>
<feature type="domain" description="PI3K/PI4K catalytic" evidence="10">
    <location>
        <begin position="2730"/>
        <end position="3045"/>
    </location>
</feature>
<gene>
    <name evidence="13" type="ORF">IV203_001849</name>
</gene>
<evidence type="ECO:0000256" key="8">
    <source>
        <dbReference type="ARBA" id="ARBA00048679"/>
    </source>
</evidence>
<dbReference type="Pfam" id="PF02260">
    <property type="entry name" value="FATC"/>
    <property type="match status" value="1"/>
</dbReference>
<organism evidence="13 14">
    <name type="scientific">Nitzschia inconspicua</name>
    <dbReference type="NCBI Taxonomy" id="303405"/>
    <lineage>
        <taxon>Eukaryota</taxon>
        <taxon>Sar</taxon>
        <taxon>Stramenopiles</taxon>
        <taxon>Ochrophyta</taxon>
        <taxon>Bacillariophyta</taxon>
        <taxon>Bacillariophyceae</taxon>
        <taxon>Bacillariophycidae</taxon>
        <taxon>Bacillariales</taxon>
        <taxon>Bacillariaceae</taxon>
        <taxon>Nitzschia</taxon>
    </lineage>
</organism>
<dbReference type="GO" id="GO:0005634">
    <property type="term" value="C:nucleus"/>
    <property type="evidence" value="ECO:0007669"/>
    <property type="project" value="TreeGrafter"/>
</dbReference>
<dbReference type="SMART" id="SM01346">
    <property type="entry name" value="DUF3385"/>
    <property type="match status" value="1"/>
</dbReference>
<dbReference type="GO" id="GO:0031929">
    <property type="term" value="P:TOR signaling"/>
    <property type="evidence" value="ECO:0007669"/>
    <property type="project" value="TreeGrafter"/>
</dbReference>
<dbReference type="GO" id="GO:0005524">
    <property type="term" value="F:ATP binding"/>
    <property type="evidence" value="ECO:0007669"/>
    <property type="project" value="UniProtKB-KW"/>
</dbReference>
<dbReference type="GO" id="GO:0005737">
    <property type="term" value="C:cytoplasm"/>
    <property type="evidence" value="ECO:0007669"/>
    <property type="project" value="TreeGrafter"/>
</dbReference>
<dbReference type="EMBL" id="JAGRRH010000015">
    <property type="protein sequence ID" value="KAG7357161.1"/>
    <property type="molecule type" value="Genomic_DNA"/>
</dbReference>
<keyword evidence="3" id="KW-0808">Transferase</keyword>
<dbReference type="GO" id="GO:0016242">
    <property type="term" value="P:negative regulation of macroautophagy"/>
    <property type="evidence" value="ECO:0007669"/>
    <property type="project" value="TreeGrafter"/>
</dbReference>
<dbReference type="CDD" id="cd05169">
    <property type="entry name" value="PIKKc_TOR"/>
    <property type="match status" value="1"/>
</dbReference>
<dbReference type="GO" id="GO:0031932">
    <property type="term" value="C:TORC2 complex"/>
    <property type="evidence" value="ECO:0007669"/>
    <property type="project" value="TreeGrafter"/>
</dbReference>